<gene>
    <name evidence="2" type="ORF">EZE20_16140</name>
</gene>
<dbReference type="InterPro" id="IPR027417">
    <property type="entry name" value="P-loop_NTPase"/>
</dbReference>
<dbReference type="AlphaFoldDB" id="A0A4R4K7I0"/>
<dbReference type="EMBL" id="SMJU01000010">
    <property type="protein sequence ID" value="TDB63303.1"/>
    <property type="molecule type" value="Genomic_DNA"/>
</dbReference>
<dbReference type="CDD" id="cd00267">
    <property type="entry name" value="ABC_ATPase"/>
    <property type="match status" value="1"/>
</dbReference>
<proteinExistence type="predicted"/>
<evidence type="ECO:0000259" key="1">
    <source>
        <dbReference type="SMART" id="SM00382"/>
    </source>
</evidence>
<dbReference type="Proteomes" id="UP000295706">
    <property type="component" value="Unassembled WGS sequence"/>
</dbReference>
<protein>
    <recommendedName>
        <fullName evidence="1">AAA+ ATPase domain-containing protein</fullName>
    </recommendedName>
</protein>
<name>A0A4R4K7I0_9BACT</name>
<feature type="domain" description="AAA+ ATPase" evidence="1">
    <location>
        <begin position="19"/>
        <end position="342"/>
    </location>
</feature>
<dbReference type="InterPro" id="IPR003593">
    <property type="entry name" value="AAA+_ATPase"/>
</dbReference>
<dbReference type="SUPFAM" id="SSF52540">
    <property type="entry name" value="P-loop containing nucleoside triphosphate hydrolases"/>
    <property type="match status" value="1"/>
</dbReference>
<dbReference type="PANTHER" id="PTHR43581:SF4">
    <property type="entry name" value="ATP_GTP PHOSPHATASE"/>
    <property type="match status" value="1"/>
</dbReference>
<evidence type="ECO:0000313" key="2">
    <source>
        <dbReference type="EMBL" id="TDB63303.1"/>
    </source>
</evidence>
<dbReference type="GO" id="GO:0005524">
    <property type="term" value="F:ATP binding"/>
    <property type="evidence" value="ECO:0007669"/>
    <property type="project" value="InterPro"/>
</dbReference>
<dbReference type="PANTHER" id="PTHR43581">
    <property type="entry name" value="ATP/GTP PHOSPHATASE"/>
    <property type="match status" value="1"/>
</dbReference>
<dbReference type="OrthoDB" id="9805802at2"/>
<sequence>MKLKLSRKFKSLEPFEIECPDLTIITGINGSGKSQLLEGILNKEIKILGCDEKDFLPIKLFKNYDFTMVIEDKNFNSDNLHFRAKDLYSLYSRHLNIYEFSYNSPDAEVKKNLIETFPENEKIIEIADKAKKNIIELTEQDFINFLPLNANNDLEDIFNKGLNYIFQKYYYFLEQNHYAEFLSNKNTSDEIKFLSDDDFSRIYGEKPWDIVNKLLSNSRLNLQVNYPKYPDKISSFSAKFVNKSGVEINSNELSSGEKVLISFYLAVFNSNLDLPYPKLLLLDEPDSSLHPEMSKIFLNLIIEDIVARKGIKVIIATHSASTVAFAPEDSIFSINKDLRSIEKISKSKALKNLTYGVPSFSINYENRRQVFVESENDVKYFEKIYECLRKILEPEISLGFISSGNSKINSNGIGIANCDQVKNITNLLRSYGNSQIWGIIDSDNKLHKPEIGIVILGKGKRYSIENYILDPILIAIFLLKQNIVTNIELGLHEVDKYGEVKYFDSIKLQKIANFVIESIVPMIKSSDSSISTCKLINGMEIEIPNWYLKYQGHDLEKIIRSTFAPLNEFCKNKEDALKLQILNHIVNEFPQFLSSDVLETFKDVQSLD</sequence>
<dbReference type="GO" id="GO:0016887">
    <property type="term" value="F:ATP hydrolysis activity"/>
    <property type="evidence" value="ECO:0007669"/>
    <property type="project" value="InterPro"/>
</dbReference>
<dbReference type="RefSeq" id="WP_132119540.1">
    <property type="nucleotide sequence ID" value="NZ_SMJU01000010.1"/>
</dbReference>
<dbReference type="Pfam" id="PF13304">
    <property type="entry name" value="AAA_21"/>
    <property type="match status" value="1"/>
</dbReference>
<accession>A0A4R4K7I0</accession>
<dbReference type="SMART" id="SM00382">
    <property type="entry name" value="AAA"/>
    <property type="match status" value="1"/>
</dbReference>
<comment type="caution">
    <text evidence="2">The sequence shown here is derived from an EMBL/GenBank/DDBJ whole genome shotgun (WGS) entry which is preliminary data.</text>
</comment>
<evidence type="ECO:0000313" key="3">
    <source>
        <dbReference type="Proteomes" id="UP000295706"/>
    </source>
</evidence>
<reference evidence="2 3" key="1">
    <citation type="submission" date="2019-02" db="EMBL/GenBank/DDBJ databases">
        <title>Arundinibacter roseus gen. nov., sp. nov., a new member of the family Cytophagaceae.</title>
        <authorList>
            <person name="Szuroczki S."/>
            <person name="Khayer B."/>
            <person name="Sproer C."/>
            <person name="Toumi M."/>
            <person name="Szabo A."/>
            <person name="Felfoldi T."/>
            <person name="Schumann P."/>
            <person name="Toth E."/>
        </authorList>
    </citation>
    <scope>NUCLEOTIDE SEQUENCE [LARGE SCALE GENOMIC DNA]</scope>
    <source>
        <strain evidence="2 3">DMA-k-7a</strain>
    </source>
</reference>
<dbReference type="InterPro" id="IPR003959">
    <property type="entry name" value="ATPase_AAA_core"/>
</dbReference>
<keyword evidence="3" id="KW-1185">Reference proteome</keyword>
<organism evidence="2 3">
    <name type="scientific">Arundinibacter roseus</name>
    <dbReference type="NCBI Taxonomy" id="2070510"/>
    <lineage>
        <taxon>Bacteria</taxon>
        <taxon>Pseudomonadati</taxon>
        <taxon>Bacteroidota</taxon>
        <taxon>Cytophagia</taxon>
        <taxon>Cytophagales</taxon>
        <taxon>Spirosomataceae</taxon>
        <taxon>Arundinibacter</taxon>
    </lineage>
</organism>
<dbReference type="InterPro" id="IPR051396">
    <property type="entry name" value="Bact_Antivir_Def_Nuclease"/>
</dbReference>
<dbReference type="Gene3D" id="3.40.50.300">
    <property type="entry name" value="P-loop containing nucleotide triphosphate hydrolases"/>
    <property type="match status" value="1"/>
</dbReference>